<dbReference type="InterPro" id="IPR017039">
    <property type="entry name" value="Virul_fac_BrkB"/>
</dbReference>
<keyword evidence="4 6" id="KW-1133">Transmembrane helix</keyword>
<feature type="transmembrane region" description="Helical" evidence="6">
    <location>
        <begin position="38"/>
        <end position="61"/>
    </location>
</feature>
<keyword evidence="2" id="KW-1003">Cell membrane</keyword>
<evidence type="ECO:0000313" key="7">
    <source>
        <dbReference type="EMBL" id="EFQ83836.1"/>
    </source>
</evidence>
<organism evidence="7 8">
    <name type="scientific">Aeromicrobium marinum DSM 15272</name>
    <dbReference type="NCBI Taxonomy" id="585531"/>
    <lineage>
        <taxon>Bacteria</taxon>
        <taxon>Bacillati</taxon>
        <taxon>Actinomycetota</taxon>
        <taxon>Actinomycetes</taxon>
        <taxon>Propionibacteriales</taxon>
        <taxon>Nocardioidaceae</taxon>
        <taxon>Aeromicrobium</taxon>
    </lineage>
</organism>
<keyword evidence="5 6" id="KW-0472">Membrane</keyword>
<evidence type="ECO:0000256" key="5">
    <source>
        <dbReference type="ARBA" id="ARBA00023136"/>
    </source>
</evidence>
<evidence type="ECO:0000256" key="3">
    <source>
        <dbReference type="ARBA" id="ARBA00022692"/>
    </source>
</evidence>
<feature type="transmembrane region" description="Helical" evidence="6">
    <location>
        <begin position="108"/>
        <end position="128"/>
    </location>
</feature>
<dbReference type="PIRSF" id="PIRSF035875">
    <property type="entry name" value="RNase_BN"/>
    <property type="match status" value="1"/>
</dbReference>
<dbReference type="Pfam" id="PF03631">
    <property type="entry name" value="Virul_fac_BrkB"/>
    <property type="match status" value="1"/>
</dbReference>
<comment type="subcellular location">
    <subcellularLocation>
        <location evidence="1">Cell membrane</location>
        <topology evidence="1">Multi-pass membrane protein</topology>
    </subcellularLocation>
</comment>
<feature type="transmembrane region" description="Helical" evidence="6">
    <location>
        <begin position="148"/>
        <end position="169"/>
    </location>
</feature>
<evidence type="ECO:0000256" key="6">
    <source>
        <dbReference type="SAM" id="Phobius"/>
    </source>
</evidence>
<proteinExistence type="predicted"/>
<keyword evidence="8" id="KW-1185">Reference proteome</keyword>
<accession>E2S9B2</accession>
<dbReference type="PANTHER" id="PTHR30213">
    <property type="entry name" value="INNER MEMBRANE PROTEIN YHJD"/>
    <property type="match status" value="1"/>
</dbReference>
<dbReference type="RefSeq" id="WP_007077574.1">
    <property type="nucleotide sequence ID" value="NZ_CM001024.1"/>
</dbReference>
<dbReference type="eggNOG" id="COG1295">
    <property type="taxonomic scope" value="Bacteria"/>
</dbReference>
<dbReference type="Proteomes" id="UP000003111">
    <property type="component" value="Unassembled WGS sequence"/>
</dbReference>
<comment type="caution">
    <text evidence="7">The sequence shown here is derived from an EMBL/GenBank/DDBJ whole genome shotgun (WGS) entry which is preliminary data.</text>
</comment>
<protein>
    <submittedName>
        <fullName evidence="7">YihY family protein</fullName>
    </submittedName>
</protein>
<reference evidence="7" key="1">
    <citation type="submission" date="2010-08" db="EMBL/GenBank/DDBJ databases">
        <authorList>
            <person name="Muzny D."/>
            <person name="Qin X."/>
            <person name="Buhay C."/>
            <person name="Dugan-Rocha S."/>
            <person name="Ding Y."/>
            <person name="Chen G."/>
            <person name="Hawes A."/>
            <person name="Holder M."/>
            <person name="Jhangiani S."/>
            <person name="Johnson A."/>
            <person name="Khan Z."/>
            <person name="Li Z."/>
            <person name="Liu W."/>
            <person name="Liu X."/>
            <person name="Perez L."/>
            <person name="Shen H."/>
            <person name="Wang Q."/>
            <person name="Watt J."/>
            <person name="Xi L."/>
            <person name="Xin Y."/>
            <person name="Zhou J."/>
            <person name="Deng J."/>
            <person name="Jiang H."/>
            <person name="Liu Y."/>
            <person name="Qu J."/>
            <person name="Song X.-Z."/>
            <person name="Zhang L."/>
            <person name="Villasana D."/>
            <person name="Johnson A."/>
            <person name="Liu J."/>
            <person name="Liyanage D."/>
            <person name="Lorensuhewa L."/>
            <person name="Robinson T."/>
            <person name="Song A."/>
            <person name="Song B.-B."/>
            <person name="Dinh H."/>
            <person name="Thornton R."/>
            <person name="Coyle M."/>
            <person name="Francisco L."/>
            <person name="Jackson L."/>
            <person name="Javaid M."/>
            <person name="Korchina V."/>
            <person name="Kovar C."/>
            <person name="Mata R."/>
            <person name="Mathew T."/>
            <person name="Ngo R."/>
            <person name="Nguyen L."/>
            <person name="Nguyen N."/>
            <person name="Okwuonu G."/>
            <person name="Ongeri F."/>
            <person name="Pham C."/>
            <person name="Simmons D."/>
            <person name="Wilczek-Boney K."/>
            <person name="Hale W."/>
            <person name="Jakkamsetti A."/>
            <person name="Pham P."/>
            <person name="Ruth R."/>
            <person name="San Lucas F."/>
            <person name="Warren J."/>
            <person name="Zhang J."/>
            <person name="Zhao Z."/>
            <person name="Zhou C."/>
            <person name="Zhu D."/>
            <person name="Lee S."/>
            <person name="Bess C."/>
            <person name="Blankenburg K."/>
            <person name="Forbes L."/>
            <person name="Fu Q."/>
            <person name="Gubbala S."/>
            <person name="Hirani K."/>
            <person name="Jayaseelan J.C."/>
            <person name="Lara F."/>
            <person name="Munidasa M."/>
            <person name="Palculict T."/>
            <person name="Patil S."/>
            <person name="Pu L.-L."/>
            <person name="Saada N."/>
            <person name="Tang L."/>
            <person name="Weissenberger G."/>
            <person name="Zhu Y."/>
            <person name="Hemphill L."/>
            <person name="Shang Y."/>
            <person name="Youmans B."/>
            <person name="Ayvaz T."/>
            <person name="Ross M."/>
            <person name="Santibanez J."/>
            <person name="Aqrawi P."/>
            <person name="Gross S."/>
            <person name="Joshi V."/>
            <person name="Fowler G."/>
            <person name="Nazareth L."/>
            <person name="Reid J."/>
            <person name="Worley K."/>
            <person name="Petrosino J."/>
            <person name="Highlander S."/>
            <person name="Gibbs R."/>
        </authorList>
    </citation>
    <scope>NUCLEOTIDE SEQUENCE [LARGE SCALE GENOMIC DNA]</scope>
    <source>
        <strain evidence="7">DSM 15272</strain>
    </source>
</reference>
<dbReference type="GO" id="GO:0005886">
    <property type="term" value="C:plasma membrane"/>
    <property type="evidence" value="ECO:0007669"/>
    <property type="project" value="UniProtKB-SubCell"/>
</dbReference>
<dbReference type="PANTHER" id="PTHR30213:SF0">
    <property type="entry name" value="UPF0761 MEMBRANE PROTEIN YIHY"/>
    <property type="match status" value="1"/>
</dbReference>
<feature type="transmembrane region" description="Helical" evidence="6">
    <location>
        <begin position="216"/>
        <end position="237"/>
    </location>
</feature>
<dbReference type="HOGENOM" id="CLU_045539_2_3_11"/>
<evidence type="ECO:0000256" key="1">
    <source>
        <dbReference type="ARBA" id="ARBA00004651"/>
    </source>
</evidence>
<gene>
    <name evidence="7" type="ORF">HMPREF0063_10552</name>
</gene>
<feature type="transmembrane region" description="Helical" evidence="6">
    <location>
        <begin position="257"/>
        <end position="281"/>
    </location>
</feature>
<keyword evidence="3 6" id="KW-0812">Transmembrane</keyword>
<evidence type="ECO:0000256" key="4">
    <source>
        <dbReference type="ARBA" id="ARBA00022989"/>
    </source>
</evidence>
<name>E2S9B2_9ACTN</name>
<dbReference type="STRING" id="585531.HMPREF0063_10552"/>
<sequence>MSVERAGRPALRDHGAQVAAHTVSTCLRHRVTGLAAEAAFFAILSLPPLIFGLAGTIGFVAERYRVAQVEVFKDRVLELASQALTPSTVDQVIAPTLDEVLEGGRFDVVSIGFVLALWSGSRALNVFIDTITIMYGLGGRRGIVKTRALSFGLYAVALVIGIVLVPLVLAGPEVVRALVPDEATFMTALYWPAVLLMSVGFLASLYHWAVPERKSWAAGLPGAAFTLLMWVLGAYFVRWALGFSSGGTSIYGPLAAPIAVLLLLYVLSISVLIGAAINAAIDELRHPRAEVTGSD</sequence>
<feature type="transmembrane region" description="Helical" evidence="6">
    <location>
        <begin position="189"/>
        <end position="209"/>
    </location>
</feature>
<dbReference type="EMBL" id="ACLF03000003">
    <property type="protein sequence ID" value="EFQ83836.1"/>
    <property type="molecule type" value="Genomic_DNA"/>
</dbReference>
<evidence type="ECO:0000313" key="8">
    <source>
        <dbReference type="Proteomes" id="UP000003111"/>
    </source>
</evidence>
<dbReference type="OrthoDB" id="3209118at2"/>
<dbReference type="AlphaFoldDB" id="E2S9B2"/>
<evidence type="ECO:0000256" key="2">
    <source>
        <dbReference type="ARBA" id="ARBA00022475"/>
    </source>
</evidence>